<accession>A0A1R3HWP3</accession>
<comment type="caution">
    <text evidence="2">The sequence shown here is derived from an EMBL/GenBank/DDBJ whole genome shotgun (WGS) entry which is preliminary data.</text>
</comment>
<gene>
    <name evidence="2" type="ORF">CCACVL1_16548</name>
</gene>
<dbReference type="OrthoDB" id="409725at2759"/>
<sequence length="56" mass="6481">MSHFSVGEYLRFWAVCITHVPNGIGTILGIVQLALYFYYKRKSVEDSREPLIRPHA</sequence>
<dbReference type="Gramene" id="OMO74661">
    <property type="protein sequence ID" value="OMO74661"/>
    <property type="gene ID" value="CCACVL1_16548"/>
</dbReference>
<reference evidence="2 3" key="1">
    <citation type="submission" date="2013-09" db="EMBL/GenBank/DDBJ databases">
        <title>Corchorus capsularis genome sequencing.</title>
        <authorList>
            <person name="Alam M."/>
            <person name="Haque M.S."/>
            <person name="Islam M.S."/>
            <person name="Emdad E.M."/>
            <person name="Islam M.M."/>
            <person name="Ahmed B."/>
            <person name="Halim A."/>
            <person name="Hossen Q.M.M."/>
            <person name="Hossain M.Z."/>
            <person name="Ahmed R."/>
            <person name="Khan M.M."/>
            <person name="Islam R."/>
            <person name="Rashid M.M."/>
            <person name="Khan S.A."/>
            <person name="Rahman M.S."/>
            <person name="Alam M."/>
        </authorList>
    </citation>
    <scope>NUCLEOTIDE SEQUENCE [LARGE SCALE GENOMIC DNA]</scope>
    <source>
        <strain evidence="3">cv. CVL-1</strain>
        <tissue evidence="2">Whole seedling</tissue>
    </source>
</reference>
<dbReference type="EMBL" id="AWWV01011080">
    <property type="protein sequence ID" value="OMO74661.1"/>
    <property type="molecule type" value="Genomic_DNA"/>
</dbReference>
<evidence type="ECO:0000256" key="1">
    <source>
        <dbReference type="SAM" id="Phobius"/>
    </source>
</evidence>
<feature type="transmembrane region" description="Helical" evidence="1">
    <location>
        <begin position="12"/>
        <end position="39"/>
    </location>
</feature>
<evidence type="ECO:0000313" key="3">
    <source>
        <dbReference type="Proteomes" id="UP000188268"/>
    </source>
</evidence>
<name>A0A1R3HWP3_COCAP</name>
<organism evidence="2 3">
    <name type="scientific">Corchorus capsularis</name>
    <name type="common">Jute</name>
    <dbReference type="NCBI Taxonomy" id="210143"/>
    <lineage>
        <taxon>Eukaryota</taxon>
        <taxon>Viridiplantae</taxon>
        <taxon>Streptophyta</taxon>
        <taxon>Embryophyta</taxon>
        <taxon>Tracheophyta</taxon>
        <taxon>Spermatophyta</taxon>
        <taxon>Magnoliopsida</taxon>
        <taxon>eudicotyledons</taxon>
        <taxon>Gunneridae</taxon>
        <taxon>Pentapetalae</taxon>
        <taxon>rosids</taxon>
        <taxon>malvids</taxon>
        <taxon>Malvales</taxon>
        <taxon>Malvaceae</taxon>
        <taxon>Grewioideae</taxon>
        <taxon>Apeibeae</taxon>
        <taxon>Corchorus</taxon>
    </lineage>
</organism>
<proteinExistence type="predicted"/>
<dbReference type="AlphaFoldDB" id="A0A1R3HWP3"/>
<keyword evidence="1" id="KW-0472">Membrane</keyword>
<keyword evidence="1" id="KW-1133">Transmembrane helix</keyword>
<evidence type="ECO:0000313" key="2">
    <source>
        <dbReference type="EMBL" id="OMO74661.1"/>
    </source>
</evidence>
<dbReference type="Proteomes" id="UP000188268">
    <property type="component" value="Unassembled WGS sequence"/>
</dbReference>
<protein>
    <submittedName>
        <fullName evidence="2">Uncharacterized protein</fullName>
    </submittedName>
</protein>
<dbReference type="Gene3D" id="1.20.1280.290">
    <property type="match status" value="1"/>
</dbReference>
<keyword evidence="3" id="KW-1185">Reference proteome</keyword>
<keyword evidence="1" id="KW-0812">Transmembrane</keyword>